<evidence type="ECO:0000256" key="3">
    <source>
        <dbReference type="ARBA" id="ARBA00011738"/>
    </source>
</evidence>
<evidence type="ECO:0000256" key="11">
    <source>
        <dbReference type="RuleBase" id="RU003939"/>
    </source>
</evidence>
<evidence type="ECO:0000313" key="12">
    <source>
        <dbReference type="EMBL" id="HFC97460.1"/>
    </source>
</evidence>
<evidence type="ECO:0000256" key="7">
    <source>
        <dbReference type="ARBA" id="ARBA00023125"/>
    </source>
</evidence>
<comment type="similarity">
    <text evidence="2 11">Belongs to the bacterial histone-like protein family.</text>
</comment>
<dbReference type="AlphaFoldDB" id="A0A7C3GQQ2"/>
<comment type="function">
    <text evidence="10">DNA-binding protein that plays a critical role in nucleoid compaction, genome replication and DNA replication and transcription. Binds to both ssDNA and dsDNA with a binding site covering about 15 nucleotides. Displays DNA-supercoiling activity only when associated with the viral DNA topoisomerase 2.</text>
</comment>
<evidence type="ECO:0000256" key="4">
    <source>
        <dbReference type="ARBA" id="ARBA00016145"/>
    </source>
</evidence>
<dbReference type="Gene3D" id="4.10.520.10">
    <property type="entry name" value="IHF-like DNA-binding proteins"/>
    <property type="match status" value="1"/>
</dbReference>
<organism evidence="12">
    <name type="scientific">Thermosulfurimonas dismutans</name>
    <dbReference type="NCBI Taxonomy" id="999894"/>
    <lineage>
        <taxon>Bacteria</taxon>
        <taxon>Pseudomonadati</taxon>
        <taxon>Thermodesulfobacteriota</taxon>
        <taxon>Thermodesulfobacteria</taxon>
        <taxon>Thermodesulfobacteriales</taxon>
        <taxon>Thermodesulfobacteriaceae</taxon>
        <taxon>Thermosulfurimonas</taxon>
    </lineage>
</organism>
<evidence type="ECO:0000256" key="10">
    <source>
        <dbReference type="ARBA" id="ARBA00046140"/>
    </source>
</evidence>
<dbReference type="SUPFAM" id="SSF47729">
    <property type="entry name" value="IHF-like DNA-binding proteins"/>
    <property type="match status" value="1"/>
</dbReference>
<name>A0A7C3GQQ2_9BACT</name>
<dbReference type="GO" id="GO:0006260">
    <property type="term" value="P:DNA replication"/>
    <property type="evidence" value="ECO:0007669"/>
    <property type="project" value="UniProtKB-KW"/>
</dbReference>
<comment type="subunit">
    <text evidence="3">Homodimer.</text>
</comment>
<dbReference type="GO" id="GO:0005829">
    <property type="term" value="C:cytosol"/>
    <property type="evidence" value="ECO:0007669"/>
    <property type="project" value="TreeGrafter"/>
</dbReference>
<dbReference type="EMBL" id="DRMH01000035">
    <property type="protein sequence ID" value="HFC97460.1"/>
    <property type="molecule type" value="Genomic_DNA"/>
</dbReference>
<dbReference type="SMART" id="SM00411">
    <property type="entry name" value="BHL"/>
    <property type="match status" value="1"/>
</dbReference>
<keyword evidence="6" id="KW-0426">Late protein</keyword>
<protein>
    <recommendedName>
        <fullName evidence="4">Viral histone-like protein</fullName>
    </recommendedName>
    <alternativeName>
        <fullName evidence="9">DNA-binding protein pA104R</fullName>
    </alternativeName>
    <alternativeName>
        <fullName evidence="8">pA104R</fullName>
    </alternativeName>
</protein>
<dbReference type="GO" id="GO:0030527">
    <property type="term" value="F:structural constituent of chromatin"/>
    <property type="evidence" value="ECO:0007669"/>
    <property type="project" value="InterPro"/>
</dbReference>
<dbReference type="Proteomes" id="UP000886043">
    <property type="component" value="Unassembled WGS sequence"/>
</dbReference>
<dbReference type="PANTHER" id="PTHR33175">
    <property type="entry name" value="DNA-BINDING PROTEIN HU"/>
    <property type="match status" value="1"/>
</dbReference>
<accession>A0A7C3GQQ2</accession>
<keyword evidence="5" id="KW-0235">DNA replication</keyword>
<dbReference type="Pfam" id="PF00216">
    <property type="entry name" value="Bac_DNA_binding"/>
    <property type="match status" value="1"/>
</dbReference>
<reference evidence="12" key="1">
    <citation type="journal article" date="2020" name="mSystems">
        <title>Genome- and Community-Level Interaction Insights into Carbon Utilization and Element Cycling Functions of Hydrothermarchaeota in Hydrothermal Sediment.</title>
        <authorList>
            <person name="Zhou Z."/>
            <person name="Liu Y."/>
            <person name="Xu W."/>
            <person name="Pan J."/>
            <person name="Luo Z.H."/>
            <person name="Li M."/>
        </authorList>
    </citation>
    <scope>NUCLEOTIDE SEQUENCE [LARGE SCALE GENOMIC DNA]</scope>
    <source>
        <strain evidence="12">HyVt-483</strain>
    </source>
</reference>
<proteinExistence type="inferred from homology"/>
<comment type="caution">
    <text evidence="12">The sequence shown here is derived from an EMBL/GenBank/DDBJ whole genome shotgun (WGS) entry which is preliminary data.</text>
</comment>
<sequence>MTRKELEKRLRERLASRGERWSPAQVHTALEALFSLMERHLRSDRKIRLTGFGTLETVESPSARGYDFRSGAVLKLPPRRRIRFRAARKLKRLLAL</sequence>
<evidence type="ECO:0000256" key="8">
    <source>
        <dbReference type="ARBA" id="ARBA00033120"/>
    </source>
</evidence>
<dbReference type="InterPro" id="IPR010992">
    <property type="entry name" value="IHF-like_DNA-bd_dom_sf"/>
</dbReference>
<evidence type="ECO:0000256" key="2">
    <source>
        <dbReference type="ARBA" id="ARBA00010529"/>
    </source>
</evidence>
<evidence type="ECO:0000256" key="1">
    <source>
        <dbReference type="ARBA" id="ARBA00004328"/>
    </source>
</evidence>
<dbReference type="InterPro" id="IPR000119">
    <property type="entry name" value="Hist_DNA-bd"/>
</dbReference>
<evidence type="ECO:0000256" key="5">
    <source>
        <dbReference type="ARBA" id="ARBA00022705"/>
    </source>
</evidence>
<gene>
    <name evidence="12" type="ORF">ENJ40_03235</name>
</gene>
<evidence type="ECO:0000256" key="6">
    <source>
        <dbReference type="ARBA" id="ARBA00022921"/>
    </source>
</evidence>
<keyword evidence="7" id="KW-0238">DNA-binding</keyword>
<dbReference type="PANTHER" id="PTHR33175:SF13">
    <property type="entry name" value="HISTONE-LIKE PROTEIN"/>
    <property type="match status" value="1"/>
</dbReference>
<comment type="subcellular location">
    <subcellularLocation>
        <location evidence="1">Virion</location>
    </subcellularLocation>
</comment>
<dbReference type="GO" id="GO:0003677">
    <property type="term" value="F:DNA binding"/>
    <property type="evidence" value="ECO:0007669"/>
    <property type="project" value="UniProtKB-KW"/>
</dbReference>
<evidence type="ECO:0000256" key="9">
    <source>
        <dbReference type="ARBA" id="ARBA00033227"/>
    </source>
</evidence>